<dbReference type="EMBL" id="ABJB010113247">
    <property type="status" value="NOT_ANNOTATED_CDS"/>
    <property type="molecule type" value="Genomic_DNA"/>
</dbReference>
<dbReference type="HOGENOM" id="CLU_2725000_0_0_1"/>
<name>B7P4E6_IXOSC</name>
<keyword evidence="4" id="KW-1185">Reference proteome</keyword>
<gene>
    <name evidence="2" type="ORF">IscW_ISCW015810</name>
</gene>
<feature type="region of interest" description="Disordered" evidence="1">
    <location>
        <begin position="28"/>
        <end position="72"/>
    </location>
</feature>
<dbReference type="InParanoid" id="B7P4E6"/>
<dbReference type="VEuPathDB" id="VectorBase:ISCW015810"/>
<evidence type="ECO:0000313" key="4">
    <source>
        <dbReference type="Proteomes" id="UP000001555"/>
    </source>
</evidence>
<protein>
    <submittedName>
        <fullName evidence="2 3">Uncharacterized protein</fullName>
    </submittedName>
</protein>
<feature type="compositionally biased region" description="Basic and acidic residues" evidence="1">
    <location>
        <begin position="28"/>
        <end position="40"/>
    </location>
</feature>
<dbReference type="EMBL" id="DS635313">
    <property type="protein sequence ID" value="EEC01468.1"/>
    <property type="molecule type" value="Genomic_DNA"/>
</dbReference>
<reference evidence="2 4" key="1">
    <citation type="submission" date="2008-03" db="EMBL/GenBank/DDBJ databases">
        <title>Annotation of Ixodes scapularis.</title>
        <authorList>
            <consortium name="Ixodes scapularis Genome Project Consortium"/>
            <person name="Caler E."/>
            <person name="Hannick L.I."/>
            <person name="Bidwell S."/>
            <person name="Joardar V."/>
            <person name="Thiagarajan M."/>
            <person name="Amedeo P."/>
            <person name="Galinsky K.J."/>
            <person name="Schobel S."/>
            <person name="Inman J."/>
            <person name="Hostetler J."/>
            <person name="Miller J."/>
            <person name="Hammond M."/>
            <person name="Megy K."/>
            <person name="Lawson D."/>
            <person name="Kodira C."/>
            <person name="Sutton G."/>
            <person name="Meyer J."/>
            <person name="Hill C.A."/>
            <person name="Birren B."/>
            <person name="Nene V."/>
            <person name="Collins F."/>
            <person name="Alarcon-Chaidez F."/>
            <person name="Wikel S."/>
            <person name="Strausberg R."/>
        </authorList>
    </citation>
    <scope>NUCLEOTIDE SEQUENCE [LARGE SCALE GENOMIC DNA]</scope>
    <source>
        <strain evidence="4">Wikel</strain>
        <strain evidence="2">Wikel colony</strain>
    </source>
</reference>
<evidence type="ECO:0000313" key="2">
    <source>
        <dbReference type="EMBL" id="EEC01468.1"/>
    </source>
</evidence>
<organism>
    <name type="scientific">Ixodes scapularis</name>
    <name type="common">Black-legged tick</name>
    <name type="synonym">Deer tick</name>
    <dbReference type="NCBI Taxonomy" id="6945"/>
    <lineage>
        <taxon>Eukaryota</taxon>
        <taxon>Metazoa</taxon>
        <taxon>Ecdysozoa</taxon>
        <taxon>Arthropoda</taxon>
        <taxon>Chelicerata</taxon>
        <taxon>Arachnida</taxon>
        <taxon>Acari</taxon>
        <taxon>Parasitiformes</taxon>
        <taxon>Ixodida</taxon>
        <taxon>Ixodoidea</taxon>
        <taxon>Ixodidae</taxon>
        <taxon>Ixodinae</taxon>
        <taxon>Ixodes</taxon>
    </lineage>
</organism>
<reference evidence="3" key="2">
    <citation type="submission" date="2020-05" db="UniProtKB">
        <authorList>
            <consortium name="EnsemblMetazoa"/>
        </authorList>
    </citation>
    <scope>IDENTIFICATION</scope>
    <source>
        <strain evidence="3">wikel</strain>
    </source>
</reference>
<proteinExistence type="predicted"/>
<evidence type="ECO:0000313" key="3">
    <source>
        <dbReference type="EnsemblMetazoa" id="ISCW015810-PA"/>
    </source>
</evidence>
<feature type="compositionally biased region" description="Low complexity" evidence="1">
    <location>
        <begin position="45"/>
        <end position="64"/>
    </location>
</feature>
<dbReference type="EnsemblMetazoa" id="ISCW015810-RA">
    <property type="protein sequence ID" value="ISCW015810-PA"/>
    <property type="gene ID" value="ISCW015810"/>
</dbReference>
<dbReference type="PaxDb" id="6945-B7P4E6"/>
<sequence>MKAVPGAPGSEINLGVSPIVAGEWADGRRARGPRCHDRSMGLRLRAPSRSSRTPSTRSAPSPAAGFSCRPLG</sequence>
<dbReference type="Proteomes" id="UP000001555">
    <property type="component" value="Unassembled WGS sequence"/>
</dbReference>
<accession>B7P4E6</accession>
<dbReference type="VEuPathDB" id="VectorBase:ISCI015810"/>
<evidence type="ECO:0000256" key="1">
    <source>
        <dbReference type="SAM" id="MobiDB-lite"/>
    </source>
</evidence>
<dbReference type="AlphaFoldDB" id="B7P4E6"/>